<evidence type="ECO:0000313" key="2">
    <source>
        <dbReference type="Proteomes" id="UP001371456"/>
    </source>
</evidence>
<dbReference type="Proteomes" id="UP001371456">
    <property type="component" value="Unassembled WGS sequence"/>
</dbReference>
<organism evidence="1 2">
    <name type="scientific">Solanum bulbocastanum</name>
    <name type="common">Wild potato</name>
    <dbReference type="NCBI Taxonomy" id="147425"/>
    <lineage>
        <taxon>Eukaryota</taxon>
        <taxon>Viridiplantae</taxon>
        <taxon>Streptophyta</taxon>
        <taxon>Embryophyta</taxon>
        <taxon>Tracheophyta</taxon>
        <taxon>Spermatophyta</taxon>
        <taxon>Magnoliopsida</taxon>
        <taxon>eudicotyledons</taxon>
        <taxon>Gunneridae</taxon>
        <taxon>Pentapetalae</taxon>
        <taxon>asterids</taxon>
        <taxon>lamiids</taxon>
        <taxon>Solanales</taxon>
        <taxon>Solanaceae</taxon>
        <taxon>Solanoideae</taxon>
        <taxon>Solaneae</taxon>
        <taxon>Solanum</taxon>
    </lineage>
</organism>
<dbReference type="EMBL" id="JBANQN010000006">
    <property type="protein sequence ID" value="KAK6786809.1"/>
    <property type="molecule type" value="Genomic_DNA"/>
</dbReference>
<sequence>MVRMGVLHTQSGATIINHGIPSERFRNVKYSTFVTGDLGLINIWCEIEGKTSYDLKSI</sequence>
<proteinExistence type="predicted"/>
<name>A0AAN8TF78_SOLBU</name>
<reference evidence="1 2" key="1">
    <citation type="submission" date="2024-02" db="EMBL/GenBank/DDBJ databases">
        <title>de novo genome assembly of Solanum bulbocastanum strain 11H21.</title>
        <authorList>
            <person name="Hosaka A.J."/>
        </authorList>
    </citation>
    <scope>NUCLEOTIDE SEQUENCE [LARGE SCALE GENOMIC DNA]</scope>
    <source>
        <tissue evidence="1">Young leaves</tissue>
    </source>
</reference>
<dbReference type="AlphaFoldDB" id="A0AAN8TF78"/>
<evidence type="ECO:0000313" key="1">
    <source>
        <dbReference type="EMBL" id="KAK6786809.1"/>
    </source>
</evidence>
<protein>
    <submittedName>
        <fullName evidence="1">Uncharacterized protein</fullName>
    </submittedName>
</protein>
<accession>A0AAN8TF78</accession>
<gene>
    <name evidence="1" type="ORF">RDI58_015334</name>
</gene>
<keyword evidence="2" id="KW-1185">Reference proteome</keyword>
<comment type="caution">
    <text evidence="1">The sequence shown here is derived from an EMBL/GenBank/DDBJ whole genome shotgun (WGS) entry which is preliminary data.</text>
</comment>